<accession>L0DYS9</accession>
<feature type="region of interest" description="Disordered" evidence="1">
    <location>
        <begin position="235"/>
        <end position="300"/>
    </location>
</feature>
<sequence length="355" mass="38216">MVALRELPQRLEVLGGEQQHEQAREQREFAGRPELQEPEQREPYINRDQADCDRAEELHYRGGEKGHSQHPHAQAPVAMRGGGHFGPGGVQREAAAQQVEVTDAVQEVPGEPVLTLLLLFVDLLTAHADQGHEHRDQRCGQEQQQPGDPVQRKGGGQQQQRHCESQPQCRQVAREIPAKGVDLFLVAAGPGAGMPALAEMHRADAGGGAGEAGTQLAADREGETLSAPVAQRLQPIAQDRRRQCQPKPRPGAGLARGEQALVDQPRDAAGKRDGGGRRAEAGKPGQVQPAPVRAEQAPQEVAGCRRCGGSRGFGRHWSRAVTRGFRMWVVRRSPPKPSPASGTGVRGEGAALGKR</sequence>
<reference evidence="2" key="1">
    <citation type="submission" date="2015-12" db="EMBL/GenBank/DDBJ databases">
        <authorList>
            <person name="Tikhonova T.V."/>
            <person name="Pavlov A.R."/>
            <person name="Beletsky A.V."/>
            <person name="Mardanov A.V."/>
            <person name="Sorokin D.Y."/>
            <person name="Ravin N.V."/>
            <person name="Popov V.O."/>
        </authorList>
    </citation>
    <scope>NUCLEOTIDE SEQUENCE</scope>
    <source>
        <strain evidence="2">DSM 14787</strain>
    </source>
</reference>
<protein>
    <submittedName>
        <fullName evidence="2">Cytochrome d ubiquinol oxidase subunit I</fullName>
    </submittedName>
</protein>
<gene>
    <name evidence="2" type="ordered locus">TVNIR_2477</name>
</gene>
<dbReference type="PATRIC" id="fig|1255043.3.peg.2500"/>
<dbReference type="Proteomes" id="UP000010809">
    <property type="component" value="Chromosome"/>
</dbReference>
<keyword evidence="3" id="KW-1185">Reference proteome</keyword>
<evidence type="ECO:0000313" key="3">
    <source>
        <dbReference type="Proteomes" id="UP000010809"/>
    </source>
</evidence>
<feature type="compositionally biased region" description="Basic and acidic residues" evidence="1">
    <location>
        <begin position="18"/>
        <end position="67"/>
    </location>
</feature>
<dbReference type="AlphaFoldDB" id="L0DYS9"/>
<feature type="region of interest" description="Disordered" evidence="1">
    <location>
        <begin position="132"/>
        <end position="164"/>
    </location>
</feature>
<organism evidence="2 3">
    <name type="scientific">Thioalkalivibrio nitratireducens (strain DSM 14787 / UNIQEM 213 / ALEN2)</name>
    <dbReference type="NCBI Taxonomy" id="1255043"/>
    <lineage>
        <taxon>Bacteria</taxon>
        <taxon>Pseudomonadati</taxon>
        <taxon>Pseudomonadota</taxon>
        <taxon>Gammaproteobacteria</taxon>
        <taxon>Chromatiales</taxon>
        <taxon>Ectothiorhodospiraceae</taxon>
        <taxon>Thioalkalivibrio</taxon>
    </lineage>
</organism>
<feature type="region of interest" description="Disordered" evidence="1">
    <location>
        <begin position="330"/>
        <end position="355"/>
    </location>
</feature>
<feature type="compositionally biased region" description="Gly residues" evidence="1">
    <location>
        <begin position="80"/>
        <end position="89"/>
    </location>
</feature>
<feature type="region of interest" description="Disordered" evidence="1">
    <location>
        <begin position="1"/>
        <end position="94"/>
    </location>
</feature>
<evidence type="ECO:0000313" key="2">
    <source>
        <dbReference type="EMBL" id="AGA34120.1"/>
    </source>
</evidence>
<name>L0DYS9_THIND</name>
<feature type="compositionally biased region" description="Basic and acidic residues" evidence="1">
    <location>
        <begin position="264"/>
        <end position="281"/>
    </location>
</feature>
<dbReference type="EMBL" id="CP003989">
    <property type="protein sequence ID" value="AGA34120.1"/>
    <property type="molecule type" value="Genomic_DNA"/>
</dbReference>
<dbReference type="KEGG" id="tni:TVNIR_2477"/>
<evidence type="ECO:0000256" key="1">
    <source>
        <dbReference type="SAM" id="MobiDB-lite"/>
    </source>
</evidence>
<proteinExistence type="predicted"/>
<dbReference type="HOGENOM" id="CLU_780613_0_0_6"/>